<comment type="caution">
    <text evidence="2">The sequence shown here is derived from an EMBL/GenBank/DDBJ whole genome shotgun (WGS) entry which is preliminary data.</text>
</comment>
<dbReference type="Proteomes" id="UP000604475">
    <property type="component" value="Unassembled WGS sequence"/>
</dbReference>
<gene>
    <name evidence="2" type="ORF">I7412_02615</name>
</gene>
<proteinExistence type="predicted"/>
<reference evidence="2" key="1">
    <citation type="submission" date="2020-12" db="EMBL/GenBank/DDBJ databases">
        <title>Genomic characterization of non-nitrogen-fixing Frankia strains.</title>
        <authorList>
            <person name="Carlos-Shanley C."/>
            <person name="Guerra T."/>
            <person name="Hahn D."/>
        </authorList>
    </citation>
    <scope>NUCLEOTIDE SEQUENCE</scope>
    <source>
        <strain evidence="2">CN6</strain>
    </source>
</reference>
<evidence type="ECO:0000313" key="2">
    <source>
        <dbReference type="EMBL" id="MBL7626085.1"/>
    </source>
</evidence>
<sequence>MSVHLVVLLLLAFALIFAVGLAAALVAAWLTHADGASTTSAIRAGGRTFVAVCMLSFAAITTLAAALSL</sequence>
<evidence type="ECO:0000256" key="1">
    <source>
        <dbReference type="SAM" id="Phobius"/>
    </source>
</evidence>
<keyword evidence="3" id="KW-1185">Reference proteome</keyword>
<accession>A0A937UNC2</accession>
<dbReference type="EMBL" id="JAEACQ010000123">
    <property type="protein sequence ID" value="MBL7626085.1"/>
    <property type="molecule type" value="Genomic_DNA"/>
</dbReference>
<name>A0A937UNC2_9ACTN</name>
<keyword evidence="1" id="KW-0472">Membrane</keyword>
<keyword evidence="1" id="KW-0812">Transmembrane</keyword>
<organism evidence="2 3">
    <name type="scientific">Frankia nepalensis</name>
    <dbReference type="NCBI Taxonomy" id="1836974"/>
    <lineage>
        <taxon>Bacteria</taxon>
        <taxon>Bacillati</taxon>
        <taxon>Actinomycetota</taxon>
        <taxon>Actinomycetes</taxon>
        <taxon>Frankiales</taxon>
        <taxon>Frankiaceae</taxon>
        <taxon>Frankia</taxon>
    </lineage>
</organism>
<dbReference type="RefSeq" id="WP_203002917.1">
    <property type="nucleotide sequence ID" value="NZ_JADWYU010000102.1"/>
</dbReference>
<dbReference type="AlphaFoldDB" id="A0A937UNC2"/>
<evidence type="ECO:0000313" key="3">
    <source>
        <dbReference type="Proteomes" id="UP000604475"/>
    </source>
</evidence>
<keyword evidence="1" id="KW-1133">Transmembrane helix</keyword>
<feature type="transmembrane region" description="Helical" evidence="1">
    <location>
        <begin position="48"/>
        <end position="67"/>
    </location>
</feature>
<protein>
    <submittedName>
        <fullName evidence="2">Uncharacterized protein</fullName>
    </submittedName>
</protein>